<dbReference type="Proteomes" id="UP000887013">
    <property type="component" value="Unassembled WGS sequence"/>
</dbReference>
<protein>
    <submittedName>
        <fullName evidence="7">Plasminogen</fullName>
    </submittedName>
</protein>
<keyword evidence="1 2" id="KW-1015">Disulfide bond</keyword>
<dbReference type="InterPro" id="IPR009003">
    <property type="entry name" value="Peptidase_S1_PA"/>
</dbReference>
<dbReference type="CDD" id="cd00041">
    <property type="entry name" value="CUB"/>
    <property type="match status" value="1"/>
</dbReference>
<dbReference type="InterPro" id="IPR035914">
    <property type="entry name" value="Sperma_CUB_dom_sf"/>
</dbReference>
<feature type="disulfide bond" evidence="2">
    <location>
        <begin position="157"/>
        <end position="169"/>
    </location>
</feature>
<feature type="chain" id="PRO_5036444279" evidence="4">
    <location>
        <begin position="23"/>
        <end position="464"/>
    </location>
</feature>
<feature type="domain" description="CUB" evidence="5">
    <location>
        <begin position="32"/>
        <end position="151"/>
    </location>
</feature>
<dbReference type="CDD" id="cd00190">
    <property type="entry name" value="Tryp_SPc"/>
    <property type="match status" value="1"/>
</dbReference>
<dbReference type="Gene3D" id="2.60.120.290">
    <property type="entry name" value="Spermadhesin, CUB domain"/>
    <property type="match status" value="1"/>
</dbReference>
<dbReference type="InterPro" id="IPR018114">
    <property type="entry name" value="TRYPSIN_HIS"/>
</dbReference>
<comment type="caution">
    <text evidence="7">The sequence shown here is derived from an EMBL/GenBank/DDBJ whole genome shotgun (WGS) entry which is preliminary data.</text>
</comment>
<dbReference type="PANTHER" id="PTHR24252">
    <property type="entry name" value="ACROSIN-RELATED"/>
    <property type="match status" value="1"/>
</dbReference>
<dbReference type="PROSITE" id="PS50240">
    <property type="entry name" value="TRYPSIN_DOM"/>
    <property type="match status" value="1"/>
</dbReference>
<evidence type="ECO:0000313" key="7">
    <source>
        <dbReference type="EMBL" id="GFT61705.1"/>
    </source>
</evidence>
<evidence type="ECO:0000313" key="8">
    <source>
        <dbReference type="Proteomes" id="UP000887013"/>
    </source>
</evidence>
<dbReference type="InterPro" id="IPR001254">
    <property type="entry name" value="Trypsin_dom"/>
</dbReference>
<dbReference type="SUPFAM" id="SSF57424">
    <property type="entry name" value="LDL receptor-like module"/>
    <property type="match status" value="1"/>
</dbReference>
<dbReference type="AlphaFoldDB" id="A0A8X6PB70"/>
<dbReference type="GO" id="GO:0006508">
    <property type="term" value="P:proteolysis"/>
    <property type="evidence" value="ECO:0007669"/>
    <property type="project" value="UniProtKB-KW"/>
</dbReference>
<dbReference type="PROSITE" id="PS01180">
    <property type="entry name" value="CUB"/>
    <property type="match status" value="1"/>
</dbReference>
<dbReference type="Pfam" id="PF00431">
    <property type="entry name" value="CUB"/>
    <property type="match status" value="1"/>
</dbReference>
<keyword evidence="3" id="KW-0378">Hydrolase</keyword>
<accession>A0A8X6PB70</accession>
<dbReference type="SMART" id="SM00020">
    <property type="entry name" value="Tryp_SPc"/>
    <property type="match status" value="1"/>
</dbReference>
<dbReference type="Pfam" id="PF00089">
    <property type="entry name" value="Trypsin"/>
    <property type="match status" value="1"/>
</dbReference>
<gene>
    <name evidence="7" type="primary">Plg</name>
    <name evidence="7" type="ORF">NPIL_407741</name>
</gene>
<reference evidence="7" key="1">
    <citation type="submission" date="2020-08" db="EMBL/GenBank/DDBJ databases">
        <title>Multicomponent nature underlies the extraordinary mechanical properties of spider dragline silk.</title>
        <authorList>
            <person name="Kono N."/>
            <person name="Nakamura H."/>
            <person name="Mori M."/>
            <person name="Yoshida Y."/>
            <person name="Ohtoshi R."/>
            <person name="Malay A.D."/>
            <person name="Moran D.A.P."/>
            <person name="Tomita M."/>
            <person name="Numata K."/>
            <person name="Arakawa K."/>
        </authorList>
    </citation>
    <scope>NUCLEOTIDE SEQUENCE</scope>
</reference>
<dbReference type="SMART" id="SM00192">
    <property type="entry name" value="LDLa"/>
    <property type="match status" value="1"/>
</dbReference>
<dbReference type="PROSITE" id="PS00135">
    <property type="entry name" value="TRYPSIN_SER"/>
    <property type="match status" value="1"/>
</dbReference>
<feature type="domain" description="Peptidase S1" evidence="6">
    <location>
        <begin position="220"/>
        <end position="461"/>
    </location>
</feature>
<comment type="caution">
    <text evidence="2">Lacks conserved residue(s) required for the propagation of feature annotation.</text>
</comment>
<sequence>MALIKALVYFSLLTFISPGIVAYESEEDPFQCHELHRYILLTHNLTVDLYSPTYEKGYYTNGLWCEYRITAPVGYRLKLTFVDFDIDPSDFCGQDVLYIYAKEKEYVLASICGREKPLPIITEPGVNMLHLLFRTDYMSTARGFHLHFEAALSFENCIPGLQECSNGKCFDPTSQKCNGVDECGDGTDEEECNLPLATSECGDPPIVPDTVYGGRSPDRIIGGQEAIPGSWPWQVSMQNRYSYMSHSCGGSLINAQWVVTAAHCFKGNPVAENWRIHLGKHHKYFKDSQEQIRYGVRLIIWPDLTGDNIQGSLDMRHDIALIKLNAPVQFSDVVRPACLPSLGWDLPVGSLCYVTGWGETRGTGFNHALKQTDVSIMPKSNCSFEEASQICVKNKKGFQSTCHGDSGGPLACKLGGRWYVMGATSYGTMGNFMHGLCAMPEQRTVFMKMSDKADWIQKMIDMYS</sequence>
<feature type="disulfide bond" evidence="2">
    <location>
        <begin position="177"/>
        <end position="192"/>
    </location>
</feature>
<dbReference type="EMBL" id="BMAW01067850">
    <property type="protein sequence ID" value="GFT61705.1"/>
    <property type="molecule type" value="Genomic_DNA"/>
</dbReference>
<dbReference type="GO" id="GO:0004252">
    <property type="term" value="F:serine-type endopeptidase activity"/>
    <property type="evidence" value="ECO:0007669"/>
    <property type="project" value="InterPro"/>
</dbReference>
<dbReference type="SMART" id="SM00042">
    <property type="entry name" value="CUB"/>
    <property type="match status" value="1"/>
</dbReference>
<dbReference type="PROSITE" id="PS50068">
    <property type="entry name" value="LDLRA_2"/>
    <property type="match status" value="1"/>
</dbReference>
<evidence type="ECO:0000256" key="2">
    <source>
        <dbReference type="PROSITE-ProRule" id="PRU00124"/>
    </source>
</evidence>
<dbReference type="InterPro" id="IPR001314">
    <property type="entry name" value="Peptidase_S1A"/>
</dbReference>
<dbReference type="InterPro" id="IPR033116">
    <property type="entry name" value="TRYPSIN_SER"/>
</dbReference>
<evidence type="ECO:0000256" key="1">
    <source>
        <dbReference type="ARBA" id="ARBA00023157"/>
    </source>
</evidence>
<dbReference type="PRINTS" id="PR00722">
    <property type="entry name" value="CHYMOTRYPSIN"/>
</dbReference>
<dbReference type="InterPro" id="IPR000859">
    <property type="entry name" value="CUB_dom"/>
</dbReference>
<name>A0A8X6PB70_NEPPI</name>
<dbReference type="PANTHER" id="PTHR24252:SF7">
    <property type="entry name" value="HYALIN"/>
    <property type="match status" value="1"/>
</dbReference>
<keyword evidence="3" id="KW-0645">Protease</keyword>
<organism evidence="7 8">
    <name type="scientific">Nephila pilipes</name>
    <name type="common">Giant wood spider</name>
    <name type="synonym">Nephila maculata</name>
    <dbReference type="NCBI Taxonomy" id="299642"/>
    <lineage>
        <taxon>Eukaryota</taxon>
        <taxon>Metazoa</taxon>
        <taxon>Ecdysozoa</taxon>
        <taxon>Arthropoda</taxon>
        <taxon>Chelicerata</taxon>
        <taxon>Arachnida</taxon>
        <taxon>Araneae</taxon>
        <taxon>Araneomorphae</taxon>
        <taxon>Entelegynae</taxon>
        <taxon>Araneoidea</taxon>
        <taxon>Nephilidae</taxon>
        <taxon>Nephila</taxon>
    </lineage>
</organism>
<proteinExistence type="predicted"/>
<dbReference type="InterPro" id="IPR002172">
    <property type="entry name" value="LDrepeatLR_classA_rpt"/>
</dbReference>
<dbReference type="Gene3D" id="2.40.10.10">
    <property type="entry name" value="Trypsin-like serine proteases"/>
    <property type="match status" value="1"/>
</dbReference>
<feature type="signal peptide" evidence="4">
    <location>
        <begin position="1"/>
        <end position="22"/>
    </location>
</feature>
<keyword evidence="8" id="KW-1185">Reference proteome</keyword>
<dbReference type="CDD" id="cd00112">
    <property type="entry name" value="LDLa"/>
    <property type="match status" value="1"/>
</dbReference>
<evidence type="ECO:0000259" key="5">
    <source>
        <dbReference type="PROSITE" id="PS01180"/>
    </source>
</evidence>
<evidence type="ECO:0000256" key="3">
    <source>
        <dbReference type="RuleBase" id="RU363034"/>
    </source>
</evidence>
<evidence type="ECO:0000256" key="4">
    <source>
        <dbReference type="SAM" id="SignalP"/>
    </source>
</evidence>
<dbReference type="InterPro" id="IPR043504">
    <property type="entry name" value="Peptidase_S1_PA_chymotrypsin"/>
</dbReference>
<dbReference type="SUPFAM" id="SSF50494">
    <property type="entry name" value="Trypsin-like serine proteases"/>
    <property type="match status" value="1"/>
</dbReference>
<dbReference type="Gene3D" id="4.10.400.10">
    <property type="entry name" value="Low-density Lipoprotein Receptor"/>
    <property type="match status" value="1"/>
</dbReference>
<keyword evidence="4" id="KW-0732">Signal</keyword>
<dbReference type="InterPro" id="IPR036055">
    <property type="entry name" value="LDL_receptor-like_sf"/>
</dbReference>
<keyword evidence="3" id="KW-0720">Serine protease</keyword>
<dbReference type="FunFam" id="2.40.10.10:FF:000181">
    <property type="entry name" value="Chymotrypsinogen A"/>
    <property type="match status" value="1"/>
</dbReference>
<dbReference type="SUPFAM" id="SSF49854">
    <property type="entry name" value="Spermadhesin, CUB domain"/>
    <property type="match status" value="1"/>
</dbReference>
<evidence type="ECO:0000259" key="6">
    <source>
        <dbReference type="PROSITE" id="PS50240"/>
    </source>
</evidence>
<dbReference type="OrthoDB" id="10051896at2759"/>
<dbReference type="PROSITE" id="PS00134">
    <property type="entry name" value="TRYPSIN_HIS"/>
    <property type="match status" value="1"/>
</dbReference>